<reference evidence="1" key="2">
    <citation type="submission" date="2025-08" db="UniProtKB">
        <authorList>
            <consortium name="Ensembl"/>
        </authorList>
    </citation>
    <scope>IDENTIFICATION</scope>
</reference>
<dbReference type="STRING" id="7719.ENSCINP00000036567"/>
<name>H2Y3T2_CIOIN</name>
<evidence type="ECO:0000313" key="2">
    <source>
        <dbReference type="Proteomes" id="UP000008144"/>
    </source>
</evidence>
<protein>
    <submittedName>
        <fullName evidence="1">Uncharacterized protein</fullName>
    </submittedName>
</protein>
<organism evidence="1 2">
    <name type="scientific">Ciona intestinalis</name>
    <name type="common">Transparent sea squirt</name>
    <name type="synonym">Ascidia intestinalis</name>
    <dbReference type="NCBI Taxonomy" id="7719"/>
    <lineage>
        <taxon>Eukaryota</taxon>
        <taxon>Metazoa</taxon>
        <taxon>Chordata</taxon>
        <taxon>Tunicata</taxon>
        <taxon>Ascidiacea</taxon>
        <taxon>Phlebobranchia</taxon>
        <taxon>Cionidae</taxon>
        <taxon>Ciona</taxon>
    </lineage>
</organism>
<reference evidence="2" key="1">
    <citation type="journal article" date="2002" name="Science">
        <title>The draft genome of Ciona intestinalis: insights into chordate and vertebrate origins.</title>
        <authorList>
            <person name="Dehal P."/>
            <person name="Satou Y."/>
            <person name="Campbell R.K."/>
            <person name="Chapman J."/>
            <person name="Degnan B."/>
            <person name="De Tomaso A."/>
            <person name="Davidson B."/>
            <person name="Di Gregorio A."/>
            <person name="Gelpke M."/>
            <person name="Goodstein D.M."/>
            <person name="Harafuji N."/>
            <person name="Hastings K.E."/>
            <person name="Ho I."/>
            <person name="Hotta K."/>
            <person name="Huang W."/>
            <person name="Kawashima T."/>
            <person name="Lemaire P."/>
            <person name="Martinez D."/>
            <person name="Meinertzhagen I.A."/>
            <person name="Necula S."/>
            <person name="Nonaka M."/>
            <person name="Putnam N."/>
            <person name="Rash S."/>
            <person name="Saiga H."/>
            <person name="Satake M."/>
            <person name="Terry A."/>
            <person name="Yamada L."/>
            <person name="Wang H.G."/>
            <person name="Awazu S."/>
            <person name="Azumi K."/>
            <person name="Boore J."/>
            <person name="Branno M."/>
            <person name="Chin-Bow S."/>
            <person name="DeSantis R."/>
            <person name="Doyle S."/>
            <person name="Francino P."/>
            <person name="Keys D.N."/>
            <person name="Haga S."/>
            <person name="Hayashi H."/>
            <person name="Hino K."/>
            <person name="Imai K.S."/>
            <person name="Inaba K."/>
            <person name="Kano S."/>
            <person name="Kobayashi K."/>
            <person name="Kobayashi M."/>
            <person name="Lee B.I."/>
            <person name="Makabe K.W."/>
            <person name="Manohar C."/>
            <person name="Matassi G."/>
            <person name="Medina M."/>
            <person name="Mochizuki Y."/>
            <person name="Mount S."/>
            <person name="Morishita T."/>
            <person name="Miura S."/>
            <person name="Nakayama A."/>
            <person name="Nishizaka S."/>
            <person name="Nomoto H."/>
            <person name="Ohta F."/>
            <person name="Oishi K."/>
            <person name="Rigoutsos I."/>
            <person name="Sano M."/>
            <person name="Sasaki A."/>
            <person name="Sasakura Y."/>
            <person name="Shoguchi E."/>
            <person name="Shin-i T."/>
            <person name="Spagnuolo A."/>
            <person name="Stainier D."/>
            <person name="Suzuki M.M."/>
            <person name="Tassy O."/>
            <person name="Takatori N."/>
            <person name="Tokuoka M."/>
            <person name="Yagi K."/>
            <person name="Yoshizaki F."/>
            <person name="Wada S."/>
            <person name="Zhang C."/>
            <person name="Hyatt P.D."/>
            <person name="Larimer F."/>
            <person name="Detter C."/>
            <person name="Doggett N."/>
            <person name="Glavina T."/>
            <person name="Hawkins T."/>
            <person name="Richardson P."/>
            <person name="Lucas S."/>
            <person name="Kohara Y."/>
            <person name="Levine M."/>
            <person name="Satoh N."/>
            <person name="Rokhsar D.S."/>
        </authorList>
    </citation>
    <scope>NUCLEOTIDE SEQUENCE [LARGE SCALE GENOMIC DNA]</scope>
</reference>
<dbReference type="Ensembl" id="ENSCINT00000036125.1">
    <property type="protein sequence ID" value="ENSCINP00000036567.1"/>
    <property type="gene ID" value="ENSCING00000019338.1"/>
</dbReference>
<dbReference type="GeneTree" id="ENSGT00530000065073"/>
<dbReference type="PANTHER" id="PTHR38681:SF1">
    <property type="entry name" value="RETROVIRUS-RELATED POL POLYPROTEIN FROM TRANSPOSON 412-LIKE PROTEIN"/>
    <property type="match status" value="1"/>
</dbReference>
<sequence length="200" mass="22645">TDCSRTVLLGLRSSFKPDLECTPAELVYGTTLRLPLEFFDERDGCDLPKSEFASRLSSFMETLRFPMRRVQQPVKSHIDHELSSCTHVFIKCGANKGPLHPHYDGPFKVLDKSPKFFTLAMRGRPNTVSIDRIKVAHLPMFPSNLTPISSAYCDENLNESISTEQPLSNTFDSENPYIPAPVEEPLQQEIPNELVRYTRG</sequence>
<dbReference type="AlphaFoldDB" id="H2Y3T2"/>
<dbReference type="Proteomes" id="UP000008144">
    <property type="component" value="Unassembled WGS sequence"/>
</dbReference>
<reference evidence="1" key="3">
    <citation type="submission" date="2025-09" db="UniProtKB">
        <authorList>
            <consortium name="Ensembl"/>
        </authorList>
    </citation>
    <scope>IDENTIFICATION</scope>
</reference>
<dbReference type="OMA" id="DMNEATH"/>
<keyword evidence="2" id="KW-1185">Reference proteome</keyword>
<dbReference type="InParanoid" id="H2Y3T2"/>
<dbReference type="HOGENOM" id="CLU_1368978_0_0_1"/>
<dbReference type="PANTHER" id="PTHR38681">
    <property type="entry name" value="RETROVIRUS-RELATED POL POLYPROTEIN FROM TRANSPOSON 412-LIKE PROTEIN-RELATED"/>
    <property type="match status" value="1"/>
</dbReference>
<evidence type="ECO:0000313" key="1">
    <source>
        <dbReference type="Ensembl" id="ENSCINP00000036567.1"/>
    </source>
</evidence>
<accession>H2Y3T2</accession>
<proteinExistence type="predicted"/>